<keyword evidence="1" id="KW-0812">Transmembrane</keyword>
<gene>
    <name evidence="2" type="ORF">HMPREF0528_1489</name>
</gene>
<evidence type="ECO:0000256" key="1">
    <source>
        <dbReference type="SAM" id="Phobius"/>
    </source>
</evidence>
<dbReference type="HOGENOM" id="CLU_135555_1_0_9"/>
<keyword evidence="1" id="KW-0472">Membrane</keyword>
<comment type="caution">
    <text evidence="2">The sequence shown here is derived from an EMBL/GenBank/DDBJ whole genome shotgun (WGS) entry which is preliminary data.</text>
</comment>
<dbReference type="Proteomes" id="UP000003491">
    <property type="component" value="Unassembled WGS sequence"/>
</dbReference>
<organism evidence="2 3">
    <name type="scientific">Lactobacillus johnsonii ATCC 33200</name>
    <dbReference type="NCBI Taxonomy" id="525330"/>
    <lineage>
        <taxon>Bacteria</taxon>
        <taxon>Bacillati</taxon>
        <taxon>Bacillota</taxon>
        <taxon>Bacilli</taxon>
        <taxon>Lactobacillales</taxon>
        <taxon>Lactobacillaceae</taxon>
        <taxon>Lactobacillus</taxon>
    </lineage>
</organism>
<accession>C2E6W5</accession>
<dbReference type="AlphaFoldDB" id="C2E6W5"/>
<feature type="transmembrane region" description="Helical" evidence="1">
    <location>
        <begin position="71"/>
        <end position="90"/>
    </location>
</feature>
<sequence length="147" mass="16840">MKHKLTKLIHSERNTKKYYQKIRSDPLKLVLTIIQGLISLWIIGIGAFLYSDQHYFFWPPDWSNIENDIRIDTFIVLVGLVLFLCTIFGVRNRKVIATLLVCCGAISLSMATLSLLHVIMSSYWVMGLNVIGELILFSLVLLVAHYL</sequence>
<proteinExistence type="predicted"/>
<feature type="transmembrane region" description="Helical" evidence="1">
    <location>
        <begin position="123"/>
        <end position="144"/>
    </location>
</feature>
<evidence type="ECO:0000313" key="3">
    <source>
        <dbReference type="Proteomes" id="UP000003491"/>
    </source>
</evidence>
<feature type="transmembrane region" description="Helical" evidence="1">
    <location>
        <begin position="29"/>
        <end position="51"/>
    </location>
</feature>
<reference evidence="2 3" key="1">
    <citation type="submission" date="2009-01" db="EMBL/GenBank/DDBJ databases">
        <authorList>
            <person name="Qin X."/>
            <person name="Bachman B."/>
            <person name="Battles P."/>
            <person name="Bell A."/>
            <person name="Bess C."/>
            <person name="Bickham C."/>
            <person name="Chaboub L."/>
            <person name="Chen D."/>
            <person name="Coyle M."/>
            <person name="Deiros D.R."/>
            <person name="Dinh H."/>
            <person name="Forbes L."/>
            <person name="Fowler G."/>
            <person name="Francisco L."/>
            <person name="Fu Q."/>
            <person name="Gubbala S."/>
            <person name="Hale W."/>
            <person name="Han Y."/>
            <person name="Hemphill L."/>
            <person name="Highlander S.K."/>
            <person name="Hirani K."/>
            <person name="Hogues M."/>
            <person name="Jackson L."/>
            <person name="Jakkamsetti A."/>
            <person name="Javaid M."/>
            <person name="Jiang H."/>
            <person name="Korchina V."/>
            <person name="Kovar C."/>
            <person name="Lara F."/>
            <person name="Lee S."/>
            <person name="Mata R."/>
            <person name="Mathew T."/>
            <person name="Moen C."/>
            <person name="Morales K."/>
            <person name="Munidasa M."/>
            <person name="Nazareth L."/>
            <person name="Ngo R."/>
            <person name="Nguyen L."/>
            <person name="Okwuonu G."/>
            <person name="Ongeri F."/>
            <person name="Patil S."/>
            <person name="Petrosino J."/>
            <person name="Pham C."/>
            <person name="Pham P."/>
            <person name="Pu L.-L."/>
            <person name="Puazo M."/>
            <person name="Raj R."/>
            <person name="Reid J."/>
            <person name="Rouhana J."/>
            <person name="Saada N."/>
            <person name="Shang Y."/>
            <person name="Simmons D."/>
            <person name="Thornton R."/>
            <person name="Warren J."/>
            <person name="Weissenberger G."/>
            <person name="Zhang J."/>
            <person name="Zhang L."/>
            <person name="Zhou C."/>
            <person name="Zhu D."/>
            <person name="Muzny D."/>
            <person name="Worley K."/>
            <person name="Gibbs R."/>
        </authorList>
    </citation>
    <scope>NUCLEOTIDE SEQUENCE [LARGE SCALE GENOMIC DNA]</scope>
    <source>
        <strain evidence="2 3">ATCC 33200</strain>
    </source>
</reference>
<evidence type="ECO:0000313" key="2">
    <source>
        <dbReference type="EMBL" id="EEJ59333.1"/>
    </source>
</evidence>
<feature type="transmembrane region" description="Helical" evidence="1">
    <location>
        <begin position="97"/>
        <end position="117"/>
    </location>
</feature>
<name>C2E6W5_LACJH</name>
<dbReference type="EMBL" id="ACGR01000041">
    <property type="protein sequence ID" value="EEJ59333.1"/>
    <property type="molecule type" value="Genomic_DNA"/>
</dbReference>
<keyword evidence="1" id="KW-1133">Transmembrane helix</keyword>
<protein>
    <submittedName>
        <fullName evidence="2">Uncharacterized protein</fullName>
    </submittedName>
</protein>